<dbReference type="RefSeq" id="WP_154322083.1">
    <property type="nucleotide sequence ID" value="NZ_CP045695.1"/>
</dbReference>
<protein>
    <submittedName>
        <fullName evidence="2">Uncharacterized protein</fullName>
    </submittedName>
</protein>
<feature type="transmembrane region" description="Helical" evidence="1">
    <location>
        <begin position="79"/>
        <end position="98"/>
    </location>
</feature>
<name>A0A844FD05_CLOSV</name>
<keyword evidence="1" id="KW-1133">Transmembrane helix</keyword>
<sequence>MYTSDIDMTRKKYAKKSVVYLFISLFCILFGAVYELYSHEGYSYHMIYAFVFPLVGGTLLFSILGLIKIRICSGTFARNFYHSGVGTLTVGSIVQGILDIYGTTNMLTCWYWRIGLLFIILSIVLTLLARRGIMKSCDSL</sequence>
<keyword evidence="1" id="KW-0812">Transmembrane</keyword>
<feature type="transmembrane region" description="Helical" evidence="1">
    <location>
        <begin position="43"/>
        <end position="67"/>
    </location>
</feature>
<feature type="transmembrane region" description="Helical" evidence="1">
    <location>
        <begin position="18"/>
        <end position="37"/>
    </location>
</feature>
<comment type="caution">
    <text evidence="2">The sequence shown here is derived from an EMBL/GenBank/DDBJ whole genome shotgun (WGS) entry which is preliminary data.</text>
</comment>
<keyword evidence="1" id="KW-0472">Membrane</keyword>
<organism evidence="2 3">
    <name type="scientific">Clostridium scindens (strain JCM 10418 / VPI 12708)</name>
    <dbReference type="NCBI Taxonomy" id="29347"/>
    <lineage>
        <taxon>Bacteria</taxon>
        <taxon>Bacillati</taxon>
        <taxon>Bacillota</taxon>
        <taxon>Clostridia</taxon>
        <taxon>Lachnospirales</taxon>
        <taxon>Lachnospiraceae</taxon>
    </lineage>
</organism>
<dbReference type="AlphaFoldDB" id="A0A844FD05"/>
<evidence type="ECO:0000313" key="2">
    <source>
        <dbReference type="EMBL" id="MSS41124.1"/>
    </source>
</evidence>
<accession>A0A844FD05</accession>
<gene>
    <name evidence="2" type="ORF">FYJ37_12375</name>
</gene>
<dbReference type="EMBL" id="VUMB01000026">
    <property type="protein sequence ID" value="MSS41124.1"/>
    <property type="molecule type" value="Genomic_DNA"/>
</dbReference>
<evidence type="ECO:0000256" key="1">
    <source>
        <dbReference type="SAM" id="Phobius"/>
    </source>
</evidence>
<dbReference type="Proteomes" id="UP000462363">
    <property type="component" value="Unassembled WGS sequence"/>
</dbReference>
<reference evidence="2 3" key="1">
    <citation type="submission" date="2019-08" db="EMBL/GenBank/DDBJ databases">
        <title>In-depth cultivation of the pig gut microbiome towards novel bacterial diversity and tailored functional studies.</title>
        <authorList>
            <person name="Wylensek D."/>
            <person name="Hitch T.C.A."/>
            <person name="Clavel T."/>
        </authorList>
    </citation>
    <scope>NUCLEOTIDE SEQUENCE [LARGE SCALE GENOMIC DNA]</scope>
    <source>
        <strain evidence="2 3">BL-389-WT-3D</strain>
    </source>
</reference>
<proteinExistence type="predicted"/>
<evidence type="ECO:0000313" key="3">
    <source>
        <dbReference type="Proteomes" id="UP000462363"/>
    </source>
</evidence>
<feature type="transmembrane region" description="Helical" evidence="1">
    <location>
        <begin position="110"/>
        <end position="129"/>
    </location>
</feature>